<evidence type="ECO:0000313" key="4">
    <source>
        <dbReference type="Proteomes" id="UP001567538"/>
    </source>
</evidence>
<gene>
    <name evidence="3" type="ORF">AAHA92_05399</name>
</gene>
<name>A0ABD1I4H0_SALDI</name>
<proteinExistence type="predicted"/>
<protein>
    <submittedName>
        <fullName evidence="3">Auxin response factor 2B-like</fullName>
    </submittedName>
</protein>
<dbReference type="InterPro" id="IPR010525">
    <property type="entry name" value="ARF_dom"/>
</dbReference>
<dbReference type="PANTHER" id="PTHR31384:SF79">
    <property type="entry name" value="AUXIN RESPONSE FACTOR 2"/>
    <property type="match status" value="1"/>
</dbReference>
<dbReference type="EMBL" id="JBEAFC010000003">
    <property type="protein sequence ID" value="KAL1562874.1"/>
    <property type="molecule type" value="Genomic_DNA"/>
</dbReference>
<sequence length="208" mass="23385">MQQHDNVPSSVISSHNMHLGVLATAWHSIQTNTMFTVYYKPRTSPAKFIVPYDQYIDSIKNNYSIGMRFKMRFEGEEAPEQRFIGTIVGTEDALRCVPRQKRPRSSALPPSSDSSVLTREGPTNLTTDHAPVNNGLPLVLQGEEPLTLRGTFSENNELDSSEKSYLWKPSLEDEKINVSASRRYRVDNWSPLGRSESSFTTGFGSKTP</sequence>
<dbReference type="Pfam" id="PF06507">
    <property type="entry name" value="ARF_AD"/>
    <property type="match status" value="1"/>
</dbReference>
<dbReference type="PANTHER" id="PTHR31384">
    <property type="entry name" value="AUXIN RESPONSE FACTOR 4-RELATED"/>
    <property type="match status" value="1"/>
</dbReference>
<evidence type="ECO:0000259" key="2">
    <source>
        <dbReference type="Pfam" id="PF06507"/>
    </source>
</evidence>
<comment type="caution">
    <text evidence="3">The sequence shown here is derived from an EMBL/GenBank/DDBJ whole genome shotgun (WGS) entry which is preliminary data.</text>
</comment>
<reference evidence="3 4" key="1">
    <citation type="submission" date="2024-06" db="EMBL/GenBank/DDBJ databases">
        <title>A chromosome level genome sequence of Diviner's sage (Salvia divinorum).</title>
        <authorList>
            <person name="Ford S.A."/>
            <person name="Ro D.-K."/>
            <person name="Ness R.W."/>
            <person name="Phillips M.A."/>
        </authorList>
    </citation>
    <scope>NUCLEOTIDE SEQUENCE [LARGE SCALE GENOMIC DNA]</scope>
    <source>
        <strain evidence="3">SAF-2024a</strain>
        <tissue evidence="3">Leaf</tissue>
    </source>
</reference>
<keyword evidence="4" id="KW-1185">Reference proteome</keyword>
<feature type="compositionally biased region" description="Polar residues" evidence="1">
    <location>
        <begin position="195"/>
        <end position="208"/>
    </location>
</feature>
<dbReference type="Gene3D" id="2.30.30.1040">
    <property type="match status" value="1"/>
</dbReference>
<dbReference type="Proteomes" id="UP001567538">
    <property type="component" value="Unassembled WGS sequence"/>
</dbReference>
<feature type="compositionally biased region" description="Low complexity" evidence="1">
    <location>
        <begin position="105"/>
        <end position="115"/>
    </location>
</feature>
<feature type="region of interest" description="Disordered" evidence="1">
    <location>
        <begin position="187"/>
        <end position="208"/>
    </location>
</feature>
<evidence type="ECO:0000313" key="3">
    <source>
        <dbReference type="EMBL" id="KAL1562874.1"/>
    </source>
</evidence>
<dbReference type="AlphaFoldDB" id="A0ABD1I4H0"/>
<feature type="region of interest" description="Disordered" evidence="1">
    <location>
        <begin position="98"/>
        <end position="135"/>
    </location>
</feature>
<accession>A0ABD1I4H0</accession>
<feature type="domain" description="Auxin response factor" evidence="2">
    <location>
        <begin position="48"/>
        <end position="93"/>
    </location>
</feature>
<dbReference type="InterPro" id="IPR044835">
    <property type="entry name" value="ARF_plant"/>
</dbReference>
<organism evidence="3 4">
    <name type="scientific">Salvia divinorum</name>
    <name type="common">Maria pastora</name>
    <name type="synonym">Diviner's sage</name>
    <dbReference type="NCBI Taxonomy" id="28513"/>
    <lineage>
        <taxon>Eukaryota</taxon>
        <taxon>Viridiplantae</taxon>
        <taxon>Streptophyta</taxon>
        <taxon>Embryophyta</taxon>
        <taxon>Tracheophyta</taxon>
        <taxon>Spermatophyta</taxon>
        <taxon>Magnoliopsida</taxon>
        <taxon>eudicotyledons</taxon>
        <taxon>Gunneridae</taxon>
        <taxon>Pentapetalae</taxon>
        <taxon>asterids</taxon>
        <taxon>lamiids</taxon>
        <taxon>Lamiales</taxon>
        <taxon>Lamiaceae</taxon>
        <taxon>Nepetoideae</taxon>
        <taxon>Mentheae</taxon>
        <taxon>Salviinae</taxon>
        <taxon>Salvia</taxon>
        <taxon>Salvia subgen. Calosphace</taxon>
    </lineage>
</organism>
<evidence type="ECO:0000256" key="1">
    <source>
        <dbReference type="SAM" id="MobiDB-lite"/>
    </source>
</evidence>